<feature type="region of interest" description="Disordered" evidence="13">
    <location>
        <begin position="1"/>
        <end position="47"/>
    </location>
</feature>
<sequence>MNNNNPKGERYLDTKKQDPQVEDTELPQVEEAESKPQEAAEEPTALEQLEEEYRQLNDRYLRTLAEYDNFRKRSSKEREAIYPEAKADTVKEFLTVADSFSRALSFECADAEFKKGMEMIHTALLGAFQKLGVEAFGKPGETFDPSLHNAVMHVEDDSLGENTIAEVFQEGYRMGDKVLRYAMVKVAN</sequence>
<reference evidence="14" key="1">
    <citation type="submission" date="2019-11" db="EMBL/GenBank/DDBJ databases">
        <authorList>
            <person name="Feng L."/>
        </authorList>
    </citation>
    <scope>NUCLEOTIDE SEQUENCE</scope>
    <source>
        <strain evidence="14">AundefinedLFYP135</strain>
    </source>
</reference>
<dbReference type="PRINTS" id="PR00773">
    <property type="entry name" value="GRPEPROTEIN"/>
</dbReference>
<feature type="compositionally biased region" description="Basic and acidic residues" evidence="13">
    <location>
        <begin position="7"/>
        <end position="19"/>
    </location>
</feature>
<dbReference type="InterPro" id="IPR000740">
    <property type="entry name" value="GrpE"/>
</dbReference>
<accession>A0A6N2V9F1</accession>
<dbReference type="FunFam" id="2.30.22.10:FF:000001">
    <property type="entry name" value="Protein GrpE"/>
    <property type="match status" value="1"/>
</dbReference>
<dbReference type="SUPFAM" id="SSF51064">
    <property type="entry name" value="Head domain of nucleotide exchange factor GrpE"/>
    <property type="match status" value="1"/>
</dbReference>
<evidence type="ECO:0000256" key="8">
    <source>
        <dbReference type="ARBA" id="ARBA00072274"/>
    </source>
</evidence>
<organism evidence="14">
    <name type="scientific">uncultured Anaerotruncus sp</name>
    <dbReference type="NCBI Taxonomy" id="905011"/>
    <lineage>
        <taxon>Bacteria</taxon>
        <taxon>Bacillati</taxon>
        <taxon>Bacillota</taxon>
        <taxon>Clostridia</taxon>
        <taxon>Eubacteriales</taxon>
        <taxon>Oscillospiraceae</taxon>
        <taxon>Anaerotruncus</taxon>
        <taxon>environmental samples</taxon>
    </lineage>
</organism>
<dbReference type="EMBL" id="CACRSL010000005">
    <property type="protein sequence ID" value="VYT24981.1"/>
    <property type="molecule type" value="Genomic_DNA"/>
</dbReference>
<dbReference type="PANTHER" id="PTHR21237:SF23">
    <property type="entry name" value="GRPE PROTEIN HOMOLOG, MITOCHONDRIAL"/>
    <property type="match status" value="1"/>
</dbReference>
<keyword evidence="5 10" id="KW-0346">Stress response</keyword>
<dbReference type="InterPro" id="IPR013805">
    <property type="entry name" value="GrpE_CC"/>
</dbReference>
<dbReference type="CDD" id="cd00446">
    <property type="entry name" value="GrpE"/>
    <property type="match status" value="1"/>
</dbReference>
<comment type="subunit">
    <text evidence="3 10">Homodimer.</text>
</comment>
<proteinExistence type="inferred from homology"/>
<dbReference type="PANTHER" id="PTHR21237">
    <property type="entry name" value="GRPE PROTEIN"/>
    <property type="match status" value="1"/>
</dbReference>
<dbReference type="HAMAP" id="MF_01151">
    <property type="entry name" value="GrpE"/>
    <property type="match status" value="1"/>
</dbReference>
<name>A0A6N2V9F1_9FIRM</name>
<dbReference type="NCBIfam" id="NF010738">
    <property type="entry name" value="PRK14140.1"/>
    <property type="match status" value="1"/>
</dbReference>
<feature type="compositionally biased region" description="Acidic residues" evidence="13">
    <location>
        <begin position="20"/>
        <end position="31"/>
    </location>
</feature>
<dbReference type="Gene3D" id="2.30.22.10">
    <property type="entry name" value="Head domain of nucleotide exchange factor GrpE"/>
    <property type="match status" value="1"/>
</dbReference>
<evidence type="ECO:0000256" key="1">
    <source>
        <dbReference type="ARBA" id="ARBA00004496"/>
    </source>
</evidence>
<evidence type="ECO:0000256" key="3">
    <source>
        <dbReference type="ARBA" id="ARBA00011738"/>
    </source>
</evidence>
<dbReference type="GO" id="GO:0000774">
    <property type="term" value="F:adenyl-nucleotide exchange factor activity"/>
    <property type="evidence" value="ECO:0007669"/>
    <property type="project" value="InterPro"/>
</dbReference>
<keyword evidence="4 10" id="KW-0963">Cytoplasm</keyword>
<dbReference type="GO" id="GO:0051087">
    <property type="term" value="F:protein-folding chaperone binding"/>
    <property type="evidence" value="ECO:0007669"/>
    <property type="project" value="InterPro"/>
</dbReference>
<evidence type="ECO:0000256" key="6">
    <source>
        <dbReference type="ARBA" id="ARBA00023186"/>
    </source>
</evidence>
<evidence type="ECO:0000256" key="5">
    <source>
        <dbReference type="ARBA" id="ARBA00023016"/>
    </source>
</evidence>
<evidence type="ECO:0000256" key="4">
    <source>
        <dbReference type="ARBA" id="ARBA00022490"/>
    </source>
</evidence>
<protein>
    <recommendedName>
        <fullName evidence="8 10">Protein GrpE</fullName>
    </recommendedName>
    <alternativeName>
        <fullName evidence="9 10">HSP-70 cofactor</fullName>
    </alternativeName>
</protein>
<evidence type="ECO:0000256" key="11">
    <source>
        <dbReference type="RuleBase" id="RU000639"/>
    </source>
</evidence>
<keyword evidence="6 10" id="KW-0143">Chaperone</keyword>
<evidence type="ECO:0000256" key="10">
    <source>
        <dbReference type="HAMAP-Rule" id="MF_01151"/>
    </source>
</evidence>
<dbReference type="AlphaFoldDB" id="A0A6N2V9F1"/>
<comment type="subcellular location">
    <subcellularLocation>
        <location evidence="1 10">Cytoplasm</location>
    </subcellularLocation>
</comment>
<evidence type="ECO:0000313" key="14">
    <source>
        <dbReference type="EMBL" id="VYT24981.1"/>
    </source>
</evidence>
<evidence type="ECO:0000256" key="9">
    <source>
        <dbReference type="ARBA" id="ARBA00076414"/>
    </source>
</evidence>
<evidence type="ECO:0000256" key="2">
    <source>
        <dbReference type="ARBA" id="ARBA00009054"/>
    </source>
</evidence>
<dbReference type="GO" id="GO:0042803">
    <property type="term" value="F:protein homodimerization activity"/>
    <property type="evidence" value="ECO:0007669"/>
    <property type="project" value="InterPro"/>
</dbReference>
<dbReference type="Gene3D" id="3.90.20.20">
    <property type="match status" value="1"/>
</dbReference>
<dbReference type="InterPro" id="IPR009012">
    <property type="entry name" value="GrpE_head"/>
</dbReference>
<evidence type="ECO:0000256" key="12">
    <source>
        <dbReference type="RuleBase" id="RU004478"/>
    </source>
</evidence>
<evidence type="ECO:0000256" key="13">
    <source>
        <dbReference type="SAM" id="MobiDB-lite"/>
    </source>
</evidence>
<dbReference type="GO" id="GO:0006457">
    <property type="term" value="P:protein folding"/>
    <property type="evidence" value="ECO:0007669"/>
    <property type="project" value="InterPro"/>
</dbReference>
<gene>
    <name evidence="10" type="primary">grpE</name>
    <name evidence="14" type="ORF">AULFYP135_02270</name>
</gene>
<dbReference type="PROSITE" id="PS01071">
    <property type="entry name" value="GRPE"/>
    <property type="match status" value="1"/>
</dbReference>
<dbReference type="SUPFAM" id="SSF58014">
    <property type="entry name" value="Coiled-coil domain of nucleotide exchange factor GrpE"/>
    <property type="match status" value="1"/>
</dbReference>
<evidence type="ECO:0000256" key="7">
    <source>
        <dbReference type="ARBA" id="ARBA00053401"/>
    </source>
</evidence>
<comment type="function">
    <text evidence="7 10 11">Participates actively in the response to hyperosmotic and heat shock by preventing the aggregation of stress-denatured proteins, in association with DnaK and GrpE. It is the nucleotide exchange factor for DnaK and may function as a thermosensor. Unfolded proteins bind initially to DnaJ; upon interaction with the DnaJ-bound protein, DnaK hydrolyzes its bound ATP, resulting in the formation of a stable complex. GrpE releases ADP from DnaK; ATP binding to DnaK triggers the release of the substrate protein, thus completing the reaction cycle. Several rounds of ATP-dependent interactions between DnaJ, DnaK and GrpE are required for fully efficient folding.</text>
</comment>
<dbReference type="GO" id="GO:0005737">
    <property type="term" value="C:cytoplasm"/>
    <property type="evidence" value="ECO:0007669"/>
    <property type="project" value="UniProtKB-SubCell"/>
</dbReference>
<dbReference type="GO" id="GO:0051082">
    <property type="term" value="F:unfolded protein binding"/>
    <property type="evidence" value="ECO:0007669"/>
    <property type="project" value="TreeGrafter"/>
</dbReference>
<comment type="similarity">
    <text evidence="2 10 12">Belongs to the GrpE family.</text>
</comment>
<dbReference type="Pfam" id="PF01025">
    <property type="entry name" value="GrpE"/>
    <property type="match status" value="1"/>
</dbReference>